<comment type="caution">
    <text evidence="2">The sequence shown here is derived from an EMBL/GenBank/DDBJ whole genome shotgun (WGS) entry which is preliminary data.</text>
</comment>
<name>A0AAV7RIG1_PLEWA</name>
<feature type="region of interest" description="Disordered" evidence="1">
    <location>
        <begin position="147"/>
        <end position="175"/>
    </location>
</feature>
<protein>
    <submittedName>
        <fullName evidence="2">Uncharacterized protein</fullName>
    </submittedName>
</protein>
<organism evidence="2 3">
    <name type="scientific">Pleurodeles waltl</name>
    <name type="common">Iberian ribbed newt</name>
    <dbReference type="NCBI Taxonomy" id="8319"/>
    <lineage>
        <taxon>Eukaryota</taxon>
        <taxon>Metazoa</taxon>
        <taxon>Chordata</taxon>
        <taxon>Craniata</taxon>
        <taxon>Vertebrata</taxon>
        <taxon>Euteleostomi</taxon>
        <taxon>Amphibia</taxon>
        <taxon>Batrachia</taxon>
        <taxon>Caudata</taxon>
        <taxon>Salamandroidea</taxon>
        <taxon>Salamandridae</taxon>
        <taxon>Pleurodelinae</taxon>
        <taxon>Pleurodeles</taxon>
    </lineage>
</organism>
<evidence type="ECO:0000313" key="2">
    <source>
        <dbReference type="EMBL" id="KAJ1151725.1"/>
    </source>
</evidence>
<feature type="region of interest" description="Disordered" evidence="1">
    <location>
        <begin position="1"/>
        <end position="119"/>
    </location>
</feature>
<gene>
    <name evidence="2" type="ORF">NDU88_004505</name>
</gene>
<feature type="compositionally biased region" description="Acidic residues" evidence="1">
    <location>
        <begin position="19"/>
        <end position="29"/>
    </location>
</feature>
<sequence length="207" mass="22357">MKIGRGMNGGEAPTTTEAEIMEDVLEEGEAERPATFWEERGPFRGSGFGCPRSPEEESAGGTPDGVDAIPEEAGAYGRRDRNNDSETIGVLNHAQEKEEEVFSTGDKRRTESGMDGPVSKVKIGRRLSGGEAPTTTEATITEDILEEGDAEPRSAKNVAHSGTGYSRNGTQGGGIFEIKQKGERGLKGTITGMHKNMFYYFLPIMEH</sequence>
<proteinExistence type="predicted"/>
<evidence type="ECO:0000256" key="1">
    <source>
        <dbReference type="SAM" id="MobiDB-lite"/>
    </source>
</evidence>
<keyword evidence="3" id="KW-1185">Reference proteome</keyword>
<evidence type="ECO:0000313" key="3">
    <source>
        <dbReference type="Proteomes" id="UP001066276"/>
    </source>
</evidence>
<dbReference type="EMBL" id="JANPWB010000009">
    <property type="protein sequence ID" value="KAJ1151725.1"/>
    <property type="molecule type" value="Genomic_DNA"/>
</dbReference>
<accession>A0AAV7RIG1</accession>
<dbReference type="Proteomes" id="UP001066276">
    <property type="component" value="Chromosome 5"/>
</dbReference>
<reference evidence="2" key="1">
    <citation type="journal article" date="2022" name="bioRxiv">
        <title>Sequencing and chromosome-scale assembly of the giantPleurodeles waltlgenome.</title>
        <authorList>
            <person name="Brown T."/>
            <person name="Elewa A."/>
            <person name="Iarovenko S."/>
            <person name="Subramanian E."/>
            <person name="Araus A.J."/>
            <person name="Petzold A."/>
            <person name="Susuki M."/>
            <person name="Suzuki K.-i.T."/>
            <person name="Hayashi T."/>
            <person name="Toyoda A."/>
            <person name="Oliveira C."/>
            <person name="Osipova E."/>
            <person name="Leigh N.D."/>
            <person name="Simon A."/>
            <person name="Yun M.H."/>
        </authorList>
    </citation>
    <scope>NUCLEOTIDE SEQUENCE</scope>
    <source>
        <strain evidence="2">20211129_DDA</strain>
        <tissue evidence="2">Liver</tissue>
    </source>
</reference>
<dbReference type="AlphaFoldDB" id="A0AAV7RIG1"/>